<evidence type="ECO:0000313" key="3">
    <source>
        <dbReference type="Proteomes" id="UP001295684"/>
    </source>
</evidence>
<organism evidence="2 3">
    <name type="scientific">Euplotes crassus</name>
    <dbReference type="NCBI Taxonomy" id="5936"/>
    <lineage>
        <taxon>Eukaryota</taxon>
        <taxon>Sar</taxon>
        <taxon>Alveolata</taxon>
        <taxon>Ciliophora</taxon>
        <taxon>Intramacronucleata</taxon>
        <taxon>Spirotrichea</taxon>
        <taxon>Hypotrichia</taxon>
        <taxon>Euplotida</taxon>
        <taxon>Euplotidae</taxon>
        <taxon>Moneuplotes</taxon>
    </lineage>
</organism>
<accession>A0AAD1UJ70</accession>
<feature type="coiled-coil region" evidence="1">
    <location>
        <begin position="301"/>
        <end position="350"/>
    </location>
</feature>
<reference evidence="2" key="1">
    <citation type="submission" date="2023-07" db="EMBL/GenBank/DDBJ databases">
        <authorList>
            <consortium name="AG Swart"/>
            <person name="Singh M."/>
            <person name="Singh A."/>
            <person name="Seah K."/>
            <person name="Emmerich C."/>
        </authorList>
    </citation>
    <scope>NUCLEOTIDE SEQUENCE</scope>
    <source>
        <strain evidence="2">DP1</strain>
    </source>
</reference>
<proteinExistence type="predicted"/>
<evidence type="ECO:0000256" key="1">
    <source>
        <dbReference type="SAM" id="Coils"/>
    </source>
</evidence>
<comment type="caution">
    <text evidence="2">The sequence shown here is derived from an EMBL/GenBank/DDBJ whole genome shotgun (WGS) entry which is preliminary data.</text>
</comment>
<dbReference type="EMBL" id="CAMPGE010008834">
    <property type="protein sequence ID" value="CAI2367717.1"/>
    <property type="molecule type" value="Genomic_DNA"/>
</dbReference>
<dbReference type="Proteomes" id="UP001295684">
    <property type="component" value="Unassembled WGS sequence"/>
</dbReference>
<feature type="coiled-coil region" evidence="1">
    <location>
        <begin position="165"/>
        <end position="272"/>
    </location>
</feature>
<protein>
    <submittedName>
        <fullName evidence="2">Uncharacterized protein</fullName>
    </submittedName>
</protein>
<keyword evidence="1" id="KW-0175">Coiled coil</keyword>
<keyword evidence="3" id="KW-1185">Reference proteome</keyword>
<sequence>MRQNPHMMSRNRHPPMYAEPLRSQSVDGFFLPPRPIISNLPPMSQNIQNFHPNMTSRNNTMSEEMQKQFEKQRIDHKEINNSSNYSLYSQKLSQYKNVVLPGSSQKRDNSQNKCMNFNENKYKIQPGPNAQAKIRKILNRRCKPDSECNESPLVPPQPAPMAMSIQKLQEQIEDLNVIRDENNKELIKLETDLTAQTERAEKAEKERDELIAALNDLTEKCKQVEVTCDRLEADNIKLTDQLEALSQESYQNNSLEEKIKTQNTMISQLKEEVSNKDQWGNELLEKYEKSLNEISIFKKTMKALDKEKESQKQDYQEIMSKVKHKYEKKINELNSSIKILTRTMTQFENAQKEKFDSIYNKCQKTLEQDFDLSMSHSFDHGAVYNKKPPIGESFQELSDKDILENDTLFISPSEPSNENERIQRLIKQEKEKNRLLMQELSCFDE</sequence>
<name>A0AAD1UJ70_EUPCR</name>
<evidence type="ECO:0000313" key="2">
    <source>
        <dbReference type="EMBL" id="CAI2367717.1"/>
    </source>
</evidence>
<dbReference type="AlphaFoldDB" id="A0AAD1UJ70"/>
<gene>
    <name evidence="2" type="ORF">ECRASSUSDP1_LOCUS9005</name>
</gene>